<reference evidence="1" key="1">
    <citation type="journal article" date="2021" name="Proc. Natl. Acad. Sci. U.S.A.">
        <title>A Catalog of Tens of Thousands of Viruses from Human Metagenomes Reveals Hidden Associations with Chronic Diseases.</title>
        <authorList>
            <person name="Tisza M.J."/>
            <person name="Buck C.B."/>
        </authorList>
    </citation>
    <scope>NUCLEOTIDE SEQUENCE</scope>
    <source>
        <strain evidence="1">CtIty1</strain>
    </source>
</reference>
<evidence type="ECO:0000313" key="1">
    <source>
        <dbReference type="EMBL" id="DAF62311.1"/>
    </source>
</evidence>
<dbReference type="EMBL" id="BK032823">
    <property type="protein sequence ID" value="DAF62311.1"/>
    <property type="molecule type" value="Genomic_DNA"/>
</dbReference>
<protein>
    <submittedName>
        <fullName evidence="1">Uncharacterized protein</fullName>
    </submittedName>
</protein>
<proteinExistence type="predicted"/>
<accession>A0A8S5TH48</accession>
<sequence>MIYTQLSFKDMIGWMAPEKGFIIKEYSAENLYRIITKGDNRIIPSQHFTMFKINDIDSPEMEIYRSEEGRKIYIQSLLNPSRTYNKKMGAVMESIKERLGKYGKELMEFLDYKYNDQKDHVEYKNFHIVVGMELPFLTPMLFMNYGPSDQVYIGSLSEPYGLPCNLRDEDADDNDHWSFVRENPTEEEFDDCYFISSLKDKSYEVEKIHIIRRDSIEDKEKFFNLVENDHVIRSGISNEILKAFDTQTDCGYDFVWITKLTKRYDYDRAANAYKEIIDIANDEYFANIAVEPYEAIAINEINYATFEGYHKMDIDHSFLASKMTIAALSDNISEQFVDMVREQVALFKNEVKYVIANIMLSGYNYYDKGFIVDIPESEMFDNIELFVARETDHRLTSDINGKILRPKPEKDGNSRHVVLFRPCDKDTTDDYWASYIPLFNIDMADRLSGYSADESYNARVIIAIQKGIAHMFASRLATIGGYKGAVNSSVTEAVMINNDNLYLRGKDFAVDECITRWRVIDRTSGLYYGQIKALDLGPQPMIPKTPIYAIKNEYTEIKE</sequence>
<name>A0A8S5TH48_9CAUD</name>
<organism evidence="1">
    <name type="scientific">Myoviridae sp. ctIty1</name>
    <dbReference type="NCBI Taxonomy" id="2827673"/>
    <lineage>
        <taxon>Viruses</taxon>
        <taxon>Duplodnaviria</taxon>
        <taxon>Heunggongvirae</taxon>
        <taxon>Uroviricota</taxon>
        <taxon>Caudoviricetes</taxon>
    </lineage>
</organism>